<sequence>MCPLGFGEGPLRIQHPVKVVADVEVIVVELEVIEVVKNKASKLKRLRRVGTKQRIETSNDTVMDNVSKQGRMIPDMDADVDVILNDAKEVAVEKSVDVDESADVQGRKAESQTQIYQIDLEHANKVLSMQDDEVEPTEIQEVMEVVTTAKLITKVVTAASATITVAAP</sequence>
<gene>
    <name evidence="1" type="ORF">Tci_018242</name>
</gene>
<organism evidence="1">
    <name type="scientific">Tanacetum cinerariifolium</name>
    <name type="common">Dalmatian daisy</name>
    <name type="synonym">Chrysanthemum cinerariifolium</name>
    <dbReference type="NCBI Taxonomy" id="118510"/>
    <lineage>
        <taxon>Eukaryota</taxon>
        <taxon>Viridiplantae</taxon>
        <taxon>Streptophyta</taxon>
        <taxon>Embryophyta</taxon>
        <taxon>Tracheophyta</taxon>
        <taxon>Spermatophyta</taxon>
        <taxon>Magnoliopsida</taxon>
        <taxon>eudicotyledons</taxon>
        <taxon>Gunneridae</taxon>
        <taxon>Pentapetalae</taxon>
        <taxon>asterids</taxon>
        <taxon>campanulids</taxon>
        <taxon>Asterales</taxon>
        <taxon>Asteraceae</taxon>
        <taxon>Asteroideae</taxon>
        <taxon>Anthemideae</taxon>
        <taxon>Anthemidinae</taxon>
        <taxon>Tanacetum</taxon>
    </lineage>
</organism>
<dbReference type="AlphaFoldDB" id="A0A6L2KEI3"/>
<dbReference type="EMBL" id="BKCJ010002101">
    <property type="protein sequence ID" value="GEU46264.1"/>
    <property type="molecule type" value="Genomic_DNA"/>
</dbReference>
<reference evidence="1" key="1">
    <citation type="journal article" date="2019" name="Sci. Rep.">
        <title>Draft genome of Tanacetum cinerariifolium, the natural source of mosquito coil.</title>
        <authorList>
            <person name="Yamashiro T."/>
            <person name="Shiraishi A."/>
            <person name="Satake H."/>
            <person name="Nakayama K."/>
        </authorList>
    </citation>
    <scope>NUCLEOTIDE SEQUENCE</scope>
</reference>
<proteinExistence type="predicted"/>
<evidence type="ECO:0000313" key="1">
    <source>
        <dbReference type="EMBL" id="GEU46264.1"/>
    </source>
</evidence>
<name>A0A6L2KEI3_TANCI</name>
<comment type="caution">
    <text evidence="1">The sequence shown here is derived from an EMBL/GenBank/DDBJ whole genome shotgun (WGS) entry which is preliminary data.</text>
</comment>
<accession>A0A6L2KEI3</accession>
<protein>
    <submittedName>
        <fullName evidence="1">Uncharacterized protein</fullName>
    </submittedName>
</protein>